<keyword evidence="3" id="KW-1185">Reference proteome</keyword>
<sequence>MINLQNQSIVLFMVLKFLCKTLLYKQISTFEIQNKYQIKKIKKNNKNIKMSNSNIPIILSLTLISLVIFGLFVGSDKNALTNSTNTTTFSQWASCYTKLNSTTCDDIKNNSTEQNLCYQSSFQVGQLTYDDSNFTTTECHNFHQFFKTAKSSDMINTGDHYFYCYMSREVQNAAYQSQYYYNKIYRPIYISCAGY</sequence>
<dbReference type="KEGG" id="tet:TTHERM_00418160"/>
<dbReference type="Proteomes" id="UP000009168">
    <property type="component" value="Unassembled WGS sequence"/>
</dbReference>
<name>Q22NX9_TETTS</name>
<evidence type="ECO:0000256" key="1">
    <source>
        <dbReference type="SAM" id="Phobius"/>
    </source>
</evidence>
<gene>
    <name evidence="2" type="ORF">TTHERM_00418160</name>
</gene>
<dbReference type="AlphaFoldDB" id="Q22NX9"/>
<reference evidence="3" key="1">
    <citation type="journal article" date="2006" name="PLoS Biol.">
        <title>Macronuclear genome sequence of the ciliate Tetrahymena thermophila, a model eukaryote.</title>
        <authorList>
            <person name="Eisen J.A."/>
            <person name="Coyne R.S."/>
            <person name="Wu M."/>
            <person name="Wu D."/>
            <person name="Thiagarajan M."/>
            <person name="Wortman J.R."/>
            <person name="Badger J.H."/>
            <person name="Ren Q."/>
            <person name="Amedeo P."/>
            <person name="Jones K.M."/>
            <person name="Tallon L.J."/>
            <person name="Delcher A.L."/>
            <person name="Salzberg S.L."/>
            <person name="Silva J.C."/>
            <person name="Haas B.J."/>
            <person name="Majoros W.H."/>
            <person name="Farzad M."/>
            <person name="Carlton J.M."/>
            <person name="Smith R.K. Jr."/>
            <person name="Garg J."/>
            <person name="Pearlman R.E."/>
            <person name="Karrer K.M."/>
            <person name="Sun L."/>
            <person name="Manning G."/>
            <person name="Elde N.C."/>
            <person name="Turkewitz A.P."/>
            <person name="Asai D.J."/>
            <person name="Wilkes D.E."/>
            <person name="Wang Y."/>
            <person name="Cai H."/>
            <person name="Collins K."/>
            <person name="Stewart B.A."/>
            <person name="Lee S.R."/>
            <person name="Wilamowska K."/>
            <person name="Weinberg Z."/>
            <person name="Ruzzo W.L."/>
            <person name="Wloga D."/>
            <person name="Gaertig J."/>
            <person name="Frankel J."/>
            <person name="Tsao C.-C."/>
            <person name="Gorovsky M.A."/>
            <person name="Keeling P.J."/>
            <person name="Waller R.F."/>
            <person name="Patron N.J."/>
            <person name="Cherry J.M."/>
            <person name="Stover N.A."/>
            <person name="Krieger C.J."/>
            <person name="del Toro C."/>
            <person name="Ryder H.F."/>
            <person name="Williamson S.C."/>
            <person name="Barbeau R.A."/>
            <person name="Hamilton E.P."/>
            <person name="Orias E."/>
        </authorList>
    </citation>
    <scope>NUCLEOTIDE SEQUENCE [LARGE SCALE GENOMIC DNA]</scope>
    <source>
        <strain evidence="3">SB210</strain>
    </source>
</reference>
<feature type="transmembrane region" description="Helical" evidence="1">
    <location>
        <begin position="55"/>
        <end position="74"/>
    </location>
</feature>
<keyword evidence="1 2" id="KW-0812">Transmembrane</keyword>
<organism evidence="2 3">
    <name type="scientific">Tetrahymena thermophila (strain SB210)</name>
    <dbReference type="NCBI Taxonomy" id="312017"/>
    <lineage>
        <taxon>Eukaryota</taxon>
        <taxon>Sar</taxon>
        <taxon>Alveolata</taxon>
        <taxon>Ciliophora</taxon>
        <taxon>Intramacronucleata</taxon>
        <taxon>Oligohymenophorea</taxon>
        <taxon>Hymenostomatida</taxon>
        <taxon>Tetrahymenina</taxon>
        <taxon>Tetrahymenidae</taxon>
        <taxon>Tetrahymena</taxon>
    </lineage>
</organism>
<accession>Q22NX9</accession>
<dbReference type="GeneID" id="7826810"/>
<evidence type="ECO:0000313" key="2">
    <source>
        <dbReference type="EMBL" id="EAR87032.2"/>
    </source>
</evidence>
<keyword evidence="1" id="KW-0472">Membrane</keyword>
<dbReference type="InParanoid" id="Q22NX9"/>
<keyword evidence="1" id="KW-1133">Transmembrane helix</keyword>
<protein>
    <submittedName>
        <fullName evidence="2">Transmembrane protein, putative</fullName>
    </submittedName>
</protein>
<dbReference type="EMBL" id="GG662856">
    <property type="protein sequence ID" value="EAR87032.2"/>
    <property type="molecule type" value="Genomic_DNA"/>
</dbReference>
<dbReference type="HOGENOM" id="CLU_149666_0_0_1"/>
<evidence type="ECO:0000313" key="3">
    <source>
        <dbReference type="Proteomes" id="UP000009168"/>
    </source>
</evidence>
<dbReference type="RefSeq" id="XP_001007277.2">
    <property type="nucleotide sequence ID" value="XM_001007277.2"/>
</dbReference>
<proteinExistence type="predicted"/>